<comment type="caution">
    <text evidence="3">The sequence shown here is derived from an EMBL/GenBank/DDBJ whole genome shotgun (WGS) entry which is preliminary data.</text>
</comment>
<dbReference type="Gene3D" id="1.10.472.80">
    <property type="entry name" value="Ypt/Rab-GAP domain of gyp1p, domain 3"/>
    <property type="match status" value="1"/>
</dbReference>
<feature type="domain" description="Rab-GAP TBC" evidence="2">
    <location>
        <begin position="146"/>
        <end position="538"/>
    </location>
</feature>
<feature type="region of interest" description="Disordered" evidence="1">
    <location>
        <begin position="619"/>
        <end position="690"/>
    </location>
</feature>
<dbReference type="EMBL" id="JAFCIX010000127">
    <property type="protein sequence ID" value="KAH6597879.1"/>
    <property type="molecule type" value="Genomic_DNA"/>
</dbReference>
<protein>
    <recommendedName>
        <fullName evidence="2">Rab-GAP TBC domain-containing protein</fullName>
    </recommendedName>
</protein>
<dbReference type="Pfam" id="PF00566">
    <property type="entry name" value="RabGAP-TBC"/>
    <property type="match status" value="2"/>
</dbReference>
<proteinExistence type="predicted"/>
<feature type="compositionally biased region" description="Polar residues" evidence="1">
    <location>
        <begin position="635"/>
        <end position="645"/>
    </location>
</feature>
<dbReference type="SMART" id="SM00164">
    <property type="entry name" value="TBC"/>
    <property type="match status" value="1"/>
</dbReference>
<evidence type="ECO:0000256" key="1">
    <source>
        <dbReference type="SAM" id="MobiDB-lite"/>
    </source>
</evidence>
<evidence type="ECO:0000259" key="2">
    <source>
        <dbReference type="PROSITE" id="PS50086"/>
    </source>
</evidence>
<dbReference type="PROSITE" id="PS50086">
    <property type="entry name" value="TBC_RABGAP"/>
    <property type="match status" value="1"/>
</dbReference>
<dbReference type="InterPro" id="IPR050302">
    <property type="entry name" value="Rab_GAP_TBC_domain"/>
</dbReference>
<sequence>MAENSDSLGFKHPLADHSDYIAFNKSYKDTCLSRLTKWEECLLLHSSFATSDMHNLASSNTPAINSSHTIHSNASMAAASRRLNQPIIPCHPPNPAPVFSSRNGSSEVHAKTSCDASLGSNIHSGRNFAHIPLPRSDRVKRMVRKGIPMSHRANAWFKFSGAEALSQQDPGLYIMLLFREEQDRRQGYTSHNNPILEFVDIIERDLYRTFPDNERFQHRPRSAVSPNSPLNSSKPTHHFRSDSRQLFYNFGAEAMDTTSDLSCQSSDSTYASSSVESLSSIDSAVSLSSSKTFSYSAGPDPWASGHIPDPSACKQSPDTKPTKPHNATPKVSDETNPCILSLRQILVSFAYYSWPHPDESRMPWRTCPYSIGYCQSLNFIVGMLLLVFLEADPEVRRKFDAGDEETRSDIEKSVFWMLVSIVEYLLPPEMYGSSLEGSQIQQEVLWTWILRHKGAKFGLGRLSQWLEQAHDGSIKSTTPQTSTSWQKNPLNDLVQRVNSASSCNTFSMVTTPWFLALFVNSMPTETVLRIWDCFFYQGEKILFRVALTLLHIHEEQIIACQDIGDAWRLLKDLPKQVIDCEEFMKLCFKPRVIINPFGSGLNPASPRLNRFPMSPRLRSIDSNSSLRQGDAHLTQPHSHTSNRPNIHNEVFTPLPPPTLHHPDHSTRRSRLVSQHTPPISPFPTPSKRCLNRAQSPNVYQRPISPFGSPYGHRVNAGTGHVVFLRGIGGVNQKIIEKYRSLVMEDRHNQQLLMLDRQMGLN</sequence>
<dbReference type="PANTHER" id="PTHR47219">
    <property type="entry name" value="RAB GTPASE-ACTIVATING PROTEIN 1-LIKE"/>
    <property type="match status" value="1"/>
</dbReference>
<evidence type="ECO:0000313" key="3">
    <source>
        <dbReference type="EMBL" id="KAH6597879.1"/>
    </source>
</evidence>
<organism evidence="3 4">
    <name type="scientific">Batrachochytrium salamandrivorans</name>
    <dbReference type="NCBI Taxonomy" id="1357716"/>
    <lineage>
        <taxon>Eukaryota</taxon>
        <taxon>Fungi</taxon>
        <taxon>Fungi incertae sedis</taxon>
        <taxon>Chytridiomycota</taxon>
        <taxon>Chytridiomycota incertae sedis</taxon>
        <taxon>Chytridiomycetes</taxon>
        <taxon>Rhizophydiales</taxon>
        <taxon>Rhizophydiales incertae sedis</taxon>
        <taxon>Batrachochytrium</taxon>
    </lineage>
</organism>
<feature type="region of interest" description="Disordered" evidence="1">
    <location>
        <begin position="306"/>
        <end position="333"/>
    </location>
</feature>
<feature type="region of interest" description="Disordered" evidence="1">
    <location>
        <begin position="213"/>
        <end position="239"/>
    </location>
</feature>
<dbReference type="Proteomes" id="UP001648503">
    <property type="component" value="Unassembled WGS sequence"/>
</dbReference>
<feature type="compositionally biased region" description="Polar residues" evidence="1">
    <location>
        <begin position="224"/>
        <end position="234"/>
    </location>
</feature>
<dbReference type="Gene3D" id="1.10.8.270">
    <property type="entry name" value="putative rabgap domain of human tbc1 domain family member 14 like domains"/>
    <property type="match status" value="1"/>
</dbReference>
<gene>
    <name evidence="3" type="ORF">BASA50_004221</name>
</gene>
<accession>A0ABQ8FGE4</accession>
<dbReference type="InterPro" id="IPR035969">
    <property type="entry name" value="Rab-GAP_TBC_sf"/>
</dbReference>
<keyword evidence="4" id="KW-1185">Reference proteome</keyword>
<evidence type="ECO:0000313" key="4">
    <source>
        <dbReference type="Proteomes" id="UP001648503"/>
    </source>
</evidence>
<reference evidence="3 4" key="1">
    <citation type="submission" date="2021-02" db="EMBL/GenBank/DDBJ databases">
        <title>Variation within the Batrachochytrium salamandrivorans European outbreak.</title>
        <authorList>
            <person name="Kelly M."/>
            <person name="Pasmans F."/>
            <person name="Shea T.P."/>
            <person name="Munoz J.F."/>
            <person name="Carranza S."/>
            <person name="Cuomo C.A."/>
            <person name="Martel A."/>
        </authorList>
    </citation>
    <scope>NUCLEOTIDE SEQUENCE [LARGE SCALE GENOMIC DNA]</scope>
    <source>
        <strain evidence="3 4">AMFP18/2</strain>
    </source>
</reference>
<dbReference type="SUPFAM" id="SSF47923">
    <property type="entry name" value="Ypt/Rab-GAP domain of gyp1p"/>
    <property type="match status" value="2"/>
</dbReference>
<dbReference type="InterPro" id="IPR000195">
    <property type="entry name" value="Rab-GAP-TBC_dom"/>
</dbReference>
<name>A0ABQ8FGE4_9FUNG</name>
<dbReference type="PANTHER" id="PTHR47219:SF20">
    <property type="entry name" value="TBC1 DOMAIN FAMILY MEMBER 2B"/>
    <property type="match status" value="1"/>
</dbReference>